<evidence type="ECO:0000256" key="6">
    <source>
        <dbReference type="ARBA" id="ARBA00022989"/>
    </source>
</evidence>
<keyword evidence="3" id="KW-0812">Transmembrane</keyword>
<keyword evidence="6" id="KW-1133">Transmembrane helix</keyword>
<dbReference type="PROSITE" id="PS50893">
    <property type="entry name" value="ABC_TRANSPORTER_2"/>
    <property type="match status" value="1"/>
</dbReference>
<protein>
    <recommendedName>
        <fullName evidence="8">ABC transporter domain-containing protein</fullName>
    </recommendedName>
</protein>
<evidence type="ECO:0000256" key="5">
    <source>
        <dbReference type="ARBA" id="ARBA00022840"/>
    </source>
</evidence>
<dbReference type="InterPro" id="IPR050352">
    <property type="entry name" value="ABCG_transporters"/>
</dbReference>
<dbReference type="AlphaFoldDB" id="A0AAE0FNQ7"/>
<keyword evidence="7" id="KW-0472">Membrane</keyword>
<reference evidence="9 10" key="1">
    <citation type="journal article" date="2015" name="Genome Biol. Evol.">
        <title>Comparative Genomics of a Bacterivorous Green Alga Reveals Evolutionary Causalities and Consequences of Phago-Mixotrophic Mode of Nutrition.</title>
        <authorList>
            <person name="Burns J.A."/>
            <person name="Paasch A."/>
            <person name="Narechania A."/>
            <person name="Kim E."/>
        </authorList>
    </citation>
    <scope>NUCLEOTIDE SEQUENCE [LARGE SCALE GENOMIC DNA]</scope>
    <source>
        <strain evidence="9 10">PLY_AMNH</strain>
    </source>
</reference>
<dbReference type="GO" id="GO:0042626">
    <property type="term" value="F:ATPase-coupled transmembrane transporter activity"/>
    <property type="evidence" value="ECO:0007669"/>
    <property type="project" value="TreeGrafter"/>
</dbReference>
<comment type="subcellular location">
    <subcellularLocation>
        <location evidence="1">Membrane</location>
        <topology evidence="1">Multi-pass membrane protein</topology>
    </subcellularLocation>
</comment>
<keyword evidence="5" id="KW-0067">ATP-binding</keyword>
<evidence type="ECO:0000256" key="1">
    <source>
        <dbReference type="ARBA" id="ARBA00004141"/>
    </source>
</evidence>
<organism evidence="9 10">
    <name type="scientific">Cymbomonas tetramitiformis</name>
    <dbReference type="NCBI Taxonomy" id="36881"/>
    <lineage>
        <taxon>Eukaryota</taxon>
        <taxon>Viridiplantae</taxon>
        <taxon>Chlorophyta</taxon>
        <taxon>Pyramimonadophyceae</taxon>
        <taxon>Pyramimonadales</taxon>
        <taxon>Pyramimonadaceae</taxon>
        <taxon>Cymbomonas</taxon>
    </lineage>
</organism>
<dbReference type="GO" id="GO:0016887">
    <property type="term" value="F:ATP hydrolysis activity"/>
    <property type="evidence" value="ECO:0007669"/>
    <property type="project" value="InterPro"/>
</dbReference>
<dbReference type="GO" id="GO:0016020">
    <property type="term" value="C:membrane"/>
    <property type="evidence" value="ECO:0007669"/>
    <property type="project" value="UniProtKB-SubCell"/>
</dbReference>
<accession>A0AAE0FNQ7</accession>
<evidence type="ECO:0000313" key="9">
    <source>
        <dbReference type="EMBL" id="KAK3263227.1"/>
    </source>
</evidence>
<dbReference type="Pfam" id="PF00005">
    <property type="entry name" value="ABC_tran"/>
    <property type="match status" value="1"/>
</dbReference>
<comment type="caution">
    <text evidence="9">The sequence shown here is derived from an EMBL/GenBank/DDBJ whole genome shotgun (WGS) entry which is preliminary data.</text>
</comment>
<dbReference type="InterPro" id="IPR003593">
    <property type="entry name" value="AAA+_ATPase"/>
</dbReference>
<sequence>MSHTELDNLENAPFLSNYQNPDASLQISMDPDPVIPAALDVGFLDDECRDLTFQGLCYKVPGKKRDILHDVSGHVPAGQLCGVLGPSGAGKSSLFDVLLGQEDGSVYKGSLPRLSPESIAYVTQEITLVTSETCFECLKFYADLSLPTFTSERTKIELVEDTLAGMDLNHCAHLAVGGKSLQTGAQVDGVSRGERRRVFVGCSLVRKPQGLILDEPTTGLDATNSLQVVKVLSQYCKSRDIPTIVSLHQPRPEILMSMDLVLLLARGRVIFWGSVDGMLPYLTSQHVEVDANENPADFALDYIS</sequence>
<gene>
    <name evidence="9" type="ORF">CYMTET_27955</name>
</gene>
<keyword evidence="4" id="KW-0547">Nucleotide-binding</keyword>
<feature type="non-terminal residue" evidence="9">
    <location>
        <position position="304"/>
    </location>
</feature>
<evidence type="ECO:0000259" key="8">
    <source>
        <dbReference type="PROSITE" id="PS50893"/>
    </source>
</evidence>
<evidence type="ECO:0000313" key="10">
    <source>
        <dbReference type="Proteomes" id="UP001190700"/>
    </source>
</evidence>
<evidence type="ECO:0000256" key="3">
    <source>
        <dbReference type="ARBA" id="ARBA00022692"/>
    </source>
</evidence>
<evidence type="ECO:0000256" key="2">
    <source>
        <dbReference type="ARBA" id="ARBA00022448"/>
    </source>
</evidence>
<dbReference type="SUPFAM" id="SSF52540">
    <property type="entry name" value="P-loop containing nucleoside triphosphate hydrolases"/>
    <property type="match status" value="1"/>
</dbReference>
<evidence type="ECO:0000256" key="7">
    <source>
        <dbReference type="ARBA" id="ARBA00023136"/>
    </source>
</evidence>
<proteinExistence type="predicted"/>
<feature type="domain" description="ABC transporter" evidence="8">
    <location>
        <begin position="51"/>
        <end position="291"/>
    </location>
</feature>
<dbReference type="InterPro" id="IPR027417">
    <property type="entry name" value="P-loop_NTPase"/>
</dbReference>
<dbReference type="PANTHER" id="PTHR48041:SF139">
    <property type="entry name" value="PROTEIN SCARLET"/>
    <property type="match status" value="1"/>
</dbReference>
<keyword evidence="10" id="KW-1185">Reference proteome</keyword>
<dbReference type="EMBL" id="LGRX02015625">
    <property type="protein sequence ID" value="KAK3263227.1"/>
    <property type="molecule type" value="Genomic_DNA"/>
</dbReference>
<name>A0AAE0FNQ7_9CHLO</name>
<dbReference type="Gene3D" id="3.40.50.300">
    <property type="entry name" value="P-loop containing nucleotide triphosphate hydrolases"/>
    <property type="match status" value="1"/>
</dbReference>
<dbReference type="Proteomes" id="UP001190700">
    <property type="component" value="Unassembled WGS sequence"/>
</dbReference>
<keyword evidence="2" id="KW-0813">Transport</keyword>
<dbReference type="InterPro" id="IPR003439">
    <property type="entry name" value="ABC_transporter-like_ATP-bd"/>
</dbReference>
<dbReference type="PANTHER" id="PTHR48041">
    <property type="entry name" value="ABC TRANSPORTER G FAMILY MEMBER 28"/>
    <property type="match status" value="1"/>
</dbReference>
<dbReference type="SMART" id="SM00382">
    <property type="entry name" value="AAA"/>
    <property type="match status" value="1"/>
</dbReference>
<dbReference type="GO" id="GO:0005524">
    <property type="term" value="F:ATP binding"/>
    <property type="evidence" value="ECO:0007669"/>
    <property type="project" value="UniProtKB-KW"/>
</dbReference>
<evidence type="ECO:0000256" key="4">
    <source>
        <dbReference type="ARBA" id="ARBA00022741"/>
    </source>
</evidence>